<accession>A0A0M0L5J7</accession>
<keyword evidence="2" id="KW-1003">Cell membrane</keyword>
<dbReference type="PATRIC" id="fig|284581.3.peg.2245"/>
<feature type="transmembrane region" description="Helical" evidence="13">
    <location>
        <begin position="6"/>
        <end position="29"/>
    </location>
</feature>
<dbReference type="Proteomes" id="UP000037558">
    <property type="component" value="Unassembled WGS sequence"/>
</dbReference>
<evidence type="ECO:0000313" key="15">
    <source>
        <dbReference type="Proteomes" id="UP000037558"/>
    </source>
</evidence>
<evidence type="ECO:0000256" key="9">
    <source>
        <dbReference type="ARBA" id="ARBA00023588"/>
    </source>
</evidence>
<evidence type="ECO:0000256" key="4">
    <source>
        <dbReference type="ARBA" id="ARBA00022692"/>
    </source>
</evidence>
<comment type="function">
    <text evidence="12">Catalyzes the acylation of glycosyl-4,4'-diaponeurosporenoate, i.e. the esterification of glucose at the C6'' position with the carboxyl group of the C(15) fatty acid 12-methyltetradecanoic acid, to yield staphyloxanthin. This is the last step in the biosynthesis of this orange pigment, present in most staphylococci strains.</text>
</comment>
<keyword evidence="4 13" id="KW-0812">Transmembrane</keyword>
<dbReference type="InterPro" id="IPR044021">
    <property type="entry name" value="CrtO"/>
</dbReference>
<dbReference type="GO" id="GO:0005886">
    <property type="term" value="C:plasma membrane"/>
    <property type="evidence" value="ECO:0007669"/>
    <property type="project" value="UniProtKB-SubCell"/>
</dbReference>
<name>A0A0M0L5J7_9BACI</name>
<evidence type="ECO:0000256" key="11">
    <source>
        <dbReference type="ARBA" id="ARBA00023667"/>
    </source>
</evidence>
<comment type="pathway">
    <text evidence="9">Carotenoid biosynthesis; staphyloxanthin biosynthesis; staphyloxanthin from farnesyl diphosphate: step 5/5.</text>
</comment>
<evidence type="ECO:0000256" key="6">
    <source>
        <dbReference type="ARBA" id="ARBA00022989"/>
    </source>
</evidence>
<keyword evidence="8" id="KW-0012">Acyltransferase</keyword>
<evidence type="ECO:0000313" key="14">
    <source>
        <dbReference type="EMBL" id="KOO46314.1"/>
    </source>
</evidence>
<comment type="similarity">
    <text evidence="10">Belongs to the acyltransferase CrtO family.</text>
</comment>
<evidence type="ECO:0000256" key="2">
    <source>
        <dbReference type="ARBA" id="ARBA00022475"/>
    </source>
</evidence>
<feature type="transmembrane region" description="Helical" evidence="13">
    <location>
        <begin position="123"/>
        <end position="140"/>
    </location>
</feature>
<dbReference type="RefSeq" id="WP_053401392.1">
    <property type="nucleotide sequence ID" value="NZ_JAUKEN010000001.1"/>
</dbReference>
<keyword evidence="3" id="KW-0808">Transferase</keyword>
<sequence>MIEFSPIWSIIVNAGTWLFVHIGISYGCAKLPIRFFMRNGSVYKERGWEQSGRLYDKLRIKKWKDRLPEAGALFKGGKAKRSLGDMDRNLLLFLYETRRAEFAHLLCIPPSFLFFLWNPAFIGMMMVVYALIANVPFIMVQRYNRIRLHRIIGDSATSSEKQVTPLIRVDE</sequence>
<keyword evidence="6 13" id="KW-1133">Transmembrane helix</keyword>
<keyword evidence="5" id="KW-0732">Signal</keyword>
<dbReference type="EMBL" id="LILC01000013">
    <property type="protein sequence ID" value="KOO46314.1"/>
    <property type="molecule type" value="Genomic_DNA"/>
</dbReference>
<evidence type="ECO:0000256" key="3">
    <source>
        <dbReference type="ARBA" id="ARBA00022679"/>
    </source>
</evidence>
<evidence type="ECO:0000256" key="1">
    <source>
        <dbReference type="ARBA" id="ARBA00004162"/>
    </source>
</evidence>
<protein>
    <recommendedName>
        <fullName evidence="11">Glycosyl-4,4'-diaponeurosporenoate acyltransferase</fullName>
    </recommendedName>
</protein>
<dbReference type="OrthoDB" id="3783432at2"/>
<reference evidence="15" key="1">
    <citation type="submission" date="2015-08" db="EMBL/GenBank/DDBJ databases">
        <title>Fjat-14210 dsm16467.</title>
        <authorList>
            <person name="Liu B."/>
            <person name="Wang J."/>
            <person name="Zhu Y."/>
            <person name="Liu G."/>
            <person name="Chen Q."/>
            <person name="Chen Z."/>
            <person name="Lan J."/>
            <person name="Che J."/>
            <person name="Ge C."/>
            <person name="Shi H."/>
            <person name="Pan Z."/>
            <person name="Liu X."/>
        </authorList>
    </citation>
    <scope>NUCLEOTIDE SEQUENCE [LARGE SCALE GENOMIC DNA]</scope>
    <source>
        <strain evidence="15">DSM 16467</strain>
    </source>
</reference>
<dbReference type="GO" id="GO:0016746">
    <property type="term" value="F:acyltransferase activity"/>
    <property type="evidence" value="ECO:0007669"/>
    <property type="project" value="UniProtKB-KW"/>
</dbReference>
<dbReference type="Pfam" id="PF18927">
    <property type="entry name" value="CrtO"/>
    <property type="match status" value="1"/>
</dbReference>
<proteinExistence type="inferred from homology"/>
<keyword evidence="7 13" id="KW-0472">Membrane</keyword>
<keyword evidence="15" id="KW-1185">Reference proteome</keyword>
<dbReference type="AlphaFoldDB" id="A0A0M0L5J7"/>
<dbReference type="UniPathway" id="UPA00029">
    <property type="reaction ID" value="UER00560"/>
</dbReference>
<evidence type="ECO:0000256" key="8">
    <source>
        <dbReference type="ARBA" id="ARBA00023315"/>
    </source>
</evidence>
<evidence type="ECO:0000256" key="5">
    <source>
        <dbReference type="ARBA" id="ARBA00022729"/>
    </source>
</evidence>
<gene>
    <name evidence="14" type="ORF">AMD01_10725</name>
</gene>
<organism evidence="14 15">
    <name type="scientific">Priestia koreensis</name>
    <dbReference type="NCBI Taxonomy" id="284581"/>
    <lineage>
        <taxon>Bacteria</taxon>
        <taxon>Bacillati</taxon>
        <taxon>Bacillota</taxon>
        <taxon>Bacilli</taxon>
        <taxon>Bacillales</taxon>
        <taxon>Bacillaceae</taxon>
        <taxon>Priestia</taxon>
    </lineage>
</organism>
<evidence type="ECO:0000256" key="10">
    <source>
        <dbReference type="ARBA" id="ARBA00023603"/>
    </source>
</evidence>
<evidence type="ECO:0000256" key="7">
    <source>
        <dbReference type="ARBA" id="ARBA00023136"/>
    </source>
</evidence>
<evidence type="ECO:0000256" key="13">
    <source>
        <dbReference type="SAM" id="Phobius"/>
    </source>
</evidence>
<comment type="caution">
    <text evidence="14">The sequence shown here is derived from an EMBL/GenBank/DDBJ whole genome shotgun (WGS) entry which is preliminary data.</text>
</comment>
<evidence type="ECO:0000256" key="12">
    <source>
        <dbReference type="ARBA" id="ARBA00025324"/>
    </source>
</evidence>
<comment type="subcellular location">
    <subcellularLocation>
        <location evidence="1">Cell membrane</location>
        <topology evidence="1">Single-pass membrane protein</topology>
    </subcellularLocation>
</comment>
<dbReference type="STRING" id="284581.AMD01_10725"/>